<dbReference type="OMA" id="QICKERV"/>
<evidence type="ECO:0000256" key="1">
    <source>
        <dbReference type="SAM" id="Phobius"/>
    </source>
</evidence>
<protein>
    <recommendedName>
        <fullName evidence="4">Transmembrane protein</fullName>
    </recommendedName>
</protein>
<evidence type="ECO:0000313" key="3">
    <source>
        <dbReference type="Proteomes" id="UP000019132"/>
    </source>
</evidence>
<dbReference type="Proteomes" id="UP000019132">
    <property type="component" value="Unassembled WGS sequence"/>
</dbReference>
<name>K3WZY5_GLOUD</name>
<feature type="transmembrane region" description="Helical" evidence="1">
    <location>
        <begin position="316"/>
        <end position="337"/>
    </location>
</feature>
<feature type="transmembrane region" description="Helical" evidence="1">
    <location>
        <begin position="447"/>
        <end position="468"/>
    </location>
</feature>
<keyword evidence="1" id="KW-1133">Transmembrane helix</keyword>
<evidence type="ECO:0008006" key="4">
    <source>
        <dbReference type="Google" id="ProtNLM"/>
    </source>
</evidence>
<sequence>MAVPTIKSSGPRQRKLTPSHVIRLARRLLVVVAAVLYIVVSLQACADTFRLLQSTEMPTTNYLLYESKLIGQYAGETTLRASPMLAALQGDTTPRSGSLFLEAHSTHFTGCASFNESSIYQDAFQRSMFAAVVSSLTYNLTFLDPKTIELIMPVIDCTFTSLVTSDNTAPRFFYLMRSVSDHDDVYLLSVMMSVQEYQNARQRTSGAAAVATIAIVNDVRANDTTHDFALALGYPFQSPVFQVYTYYGETPDGLWLLKSVPHNPLIEASKIVSTSCPTGLNLLVLLALVYYNLRLGKFWIGDAFAAVSSTHDLRSILVLVSWYVGEWWALVEFTLFTGNDLAKKHVASIYPSIMRADLMSLYITFASILGQICKERVDPAVTLGLFFLGFEGRFVILKWFPGMVNTLIAYADYEFILGVRPLDPTLPEISPLRVWNSKVLPAASAKVVLSGLFPVFATLVFIVVYIALRKVYHHFYPNQLAKQRSSVSSIKERSTSIVGARSNLTQFEFATGVALLDRFGVVSDYDNYVFFKAMRFASADGIYTSGFVIANGKFLVHMDDLNAIIVMKLMRARVKNVYVYEVDGHTVKQTARLVYPETMSFHDIFHLNVKILL</sequence>
<reference evidence="2" key="3">
    <citation type="submission" date="2015-02" db="UniProtKB">
        <authorList>
            <consortium name="EnsemblProtists"/>
        </authorList>
    </citation>
    <scope>IDENTIFICATION</scope>
    <source>
        <strain evidence="2">DAOM BR144</strain>
    </source>
</reference>
<keyword evidence="1" id="KW-0472">Membrane</keyword>
<dbReference type="VEuPathDB" id="FungiDB:PYU1_G010512"/>
<evidence type="ECO:0000313" key="2">
    <source>
        <dbReference type="EnsemblProtists" id="PYU1_T010534"/>
    </source>
</evidence>
<dbReference type="EnsemblProtists" id="PYU1_T010534">
    <property type="protein sequence ID" value="PYU1_T010534"/>
    <property type="gene ID" value="PYU1_G010512"/>
</dbReference>
<feature type="transmembrane region" description="Helical" evidence="1">
    <location>
        <begin position="349"/>
        <end position="369"/>
    </location>
</feature>
<feature type="transmembrane region" description="Helical" evidence="1">
    <location>
        <begin position="381"/>
        <end position="400"/>
    </location>
</feature>
<organism evidence="2 3">
    <name type="scientific">Globisporangium ultimum (strain ATCC 200006 / CBS 805.95 / DAOM BR144)</name>
    <name type="common">Pythium ultimum</name>
    <dbReference type="NCBI Taxonomy" id="431595"/>
    <lineage>
        <taxon>Eukaryota</taxon>
        <taxon>Sar</taxon>
        <taxon>Stramenopiles</taxon>
        <taxon>Oomycota</taxon>
        <taxon>Peronosporomycetes</taxon>
        <taxon>Pythiales</taxon>
        <taxon>Pythiaceae</taxon>
        <taxon>Globisporangium</taxon>
    </lineage>
</organism>
<dbReference type="AlphaFoldDB" id="K3WZY5"/>
<keyword evidence="3" id="KW-1185">Reference proteome</keyword>
<reference evidence="3" key="1">
    <citation type="journal article" date="2010" name="Genome Biol.">
        <title>Genome sequence of the necrotrophic plant pathogen Pythium ultimum reveals original pathogenicity mechanisms and effector repertoire.</title>
        <authorList>
            <person name="Levesque C.A."/>
            <person name="Brouwer H."/>
            <person name="Cano L."/>
            <person name="Hamilton J.P."/>
            <person name="Holt C."/>
            <person name="Huitema E."/>
            <person name="Raffaele S."/>
            <person name="Robideau G.P."/>
            <person name="Thines M."/>
            <person name="Win J."/>
            <person name="Zerillo M.M."/>
            <person name="Beakes G.W."/>
            <person name="Boore J.L."/>
            <person name="Busam D."/>
            <person name="Dumas B."/>
            <person name="Ferriera S."/>
            <person name="Fuerstenberg S.I."/>
            <person name="Gachon C.M."/>
            <person name="Gaulin E."/>
            <person name="Govers F."/>
            <person name="Grenville-Briggs L."/>
            <person name="Horner N."/>
            <person name="Hostetler J."/>
            <person name="Jiang R.H."/>
            <person name="Johnson J."/>
            <person name="Krajaejun T."/>
            <person name="Lin H."/>
            <person name="Meijer H.J."/>
            <person name="Moore B."/>
            <person name="Morris P."/>
            <person name="Phuntmart V."/>
            <person name="Puiu D."/>
            <person name="Shetty J."/>
            <person name="Stajich J.E."/>
            <person name="Tripathy S."/>
            <person name="Wawra S."/>
            <person name="van West P."/>
            <person name="Whitty B.R."/>
            <person name="Coutinho P.M."/>
            <person name="Henrissat B."/>
            <person name="Martin F."/>
            <person name="Thomas P.D."/>
            <person name="Tyler B.M."/>
            <person name="De Vries R.P."/>
            <person name="Kamoun S."/>
            <person name="Yandell M."/>
            <person name="Tisserat N."/>
            <person name="Buell C.R."/>
        </authorList>
    </citation>
    <scope>NUCLEOTIDE SEQUENCE</scope>
    <source>
        <strain evidence="3">DAOM:BR144</strain>
    </source>
</reference>
<accession>K3WZY5</accession>
<dbReference type="eggNOG" id="ENOG502SIAN">
    <property type="taxonomic scope" value="Eukaryota"/>
</dbReference>
<dbReference type="HOGENOM" id="CLU_014069_0_0_1"/>
<reference evidence="3" key="2">
    <citation type="submission" date="2010-04" db="EMBL/GenBank/DDBJ databases">
        <authorList>
            <person name="Buell R."/>
            <person name="Hamilton J."/>
            <person name="Hostetler J."/>
        </authorList>
    </citation>
    <scope>NUCLEOTIDE SEQUENCE [LARGE SCALE GENOMIC DNA]</scope>
    <source>
        <strain evidence="3">DAOM:BR144</strain>
    </source>
</reference>
<dbReference type="InParanoid" id="K3WZY5"/>
<feature type="transmembrane region" description="Helical" evidence="1">
    <location>
        <begin position="278"/>
        <end position="295"/>
    </location>
</feature>
<proteinExistence type="predicted"/>
<dbReference type="EMBL" id="GL376596">
    <property type="status" value="NOT_ANNOTATED_CDS"/>
    <property type="molecule type" value="Genomic_DNA"/>
</dbReference>
<keyword evidence="1" id="KW-0812">Transmembrane</keyword>